<dbReference type="Proteomes" id="UP000046395">
    <property type="component" value="Unassembled WGS sequence"/>
</dbReference>
<protein>
    <submittedName>
        <fullName evidence="3">Reverse transcriptase domain-containing protein</fullName>
    </submittedName>
</protein>
<dbReference type="InterPro" id="IPR001969">
    <property type="entry name" value="Aspartic_peptidase_AS"/>
</dbReference>
<dbReference type="Pfam" id="PF00078">
    <property type="entry name" value="RVT_1"/>
    <property type="match status" value="1"/>
</dbReference>
<dbReference type="PANTHER" id="PTHR37984:SF15">
    <property type="entry name" value="INTEGRASE CATALYTIC DOMAIN-CONTAINING PROTEIN"/>
    <property type="match status" value="1"/>
</dbReference>
<dbReference type="WBParaSite" id="TMUE_2000009227.1">
    <property type="protein sequence ID" value="TMUE_2000009227.1"/>
    <property type="gene ID" value="WBGene00293671"/>
</dbReference>
<proteinExistence type="predicted"/>
<dbReference type="InterPro" id="IPR000477">
    <property type="entry name" value="RT_dom"/>
</dbReference>
<dbReference type="SUPFAM" id="SSF56672">
    <property type="entry name" value="DNA/RNA polymerases"/>
    <property type="match status" value="1"/>
</dbReference>
<evidence type="ECO:0000313" key="2">
    <source>
        <dbReference type="Proteomes" id="UP000046395"/>
    </source>
</evidence>
<accession>A0A5S6QQR1</accession>
<organism evidence="2 3">
    <name type="scientific">Trichuris muris</name>
    <name type="common">Mouse whipworm</name>
    <dbReference type="NCBI Taxonomy" id="70415"/>
    <lineage>
        <taxon>Eukaryota</taxon>
        <taxon>Metazoa</taxon>
        <taxon>Ecdysozoa</taxon>
        <taxon>Nematoda</taxon>
        <taxon>Enoplea</taxon>
        <taxon>Dorylaimia</taxon>
        <taxon>Trichinellida</taxon>
        <taxon>Trichuridae</taxon>
        <taxon>Trichuris</taxon>
    </lineage>
</organism>
<dbReference type="InterPro" id="IPR043502">
    <property type="entry name" value="DNA/RNA_pol_sf"/>
</dbReference>
<dbReference type="GO" id="GO:0004190">
    <property type="term" value="F:aspartic-type endopeptidase activity"/>
    <property type="evidence" value="ECO:0007669"/>
    <property type="project" value="InterPro"/>
</dbReference>
<evidence type="ECO:0000313" key="3">
    <source>
        <dbReference type="WBParaSite" id="TMUE_2000009227.1"/>
    </source>
</evidence>
<dbReference type="GO" id="GO:0006508">
    <property type="term" value="P:proteolysis"/>
    <property type="evidence" value="ECO:0007669"/>
    <property type="project" value="InterPro"/>
</dbReference>
<keyword evidence="2" id="KW-1185">Reference proteome</keyword>
<reference evidence="3" key="1">
    <citation type="submission" date="2019-12" db="UniProtKB">
        <authorList>
            <consortium name="WormBaseParasite"/>
        </authorList>
    </citation>
    <scope>IDENTIFICATION</scope>
</reference>
<name>A0A5S6QQR1_TRIMR</name>
<dbReference type="InterPro" id="IPR050951">
    <property type="entry name" value="Retrovirus_Pol_polyprotein"/>
</dbReference>
<feature type="domain" description="Reverse transcriptase" evidence="1">
    <location>
        <begin position="360"/>
        <end position="442"/>
    </location>
</feature>
<dbReference type="CDD" id="cd01647">
    <property type="entry name" value="RT_LTR"/>
    <property type="match status" value="1"/>
</dbReference>
<dbReference type="InterPro" id="IPR043128">
    <property type="entry name" value="Rev_trsase/Diguanyl_cyclase"/>
</dbReference>
<dbReference type="Gene3D" id="3.10.10.10">
    <property type="entry name" value="HIV Type 1 Reverse Transcriptase, subunit A, domain 1"/>
    <property type="match status" value="1"/>
</dbReference>
<dbReference type="AlphaFoldDB" id="A0A5S6QQR1"/>
<dbReference type="PANTHER" id="PTHR37984">
    <property type="entry name" value="PROTEIN CBG26694"/>
    <property type="match status" value="1"/>
</dbReference>
<evidence type="ECO:0000259" key="1">
    <source>
        <dbReference type="Pfam" id="PF00078"/>
    </source>
</evidence>
<dbReference type="PROSITE" id="PS00141">
    <property type="entry name" value="ASP_PROTEASE"/>
    <property type="match status" value="1"/>
</dbReference>
<dbReference type="Gene3D" id="3.30.70.270">
    <property type="match status" value="1"/>
</dbReference>
<dbReference type="STRING" id="70415.A0A5S6QQR1"/>
<sequence length="444" mass="49556">MQASFSPPCSFLEHRGQPTIDFRTWIRSFENYILAAFPGRISDERKRAVLLNFLGTEGLRRFYCLKVQDDTYDSAVKALTAFFTPKVNVCVERYRFRKRTQEIGEPVDFYVADLKELAATCAFGTLEDELVRDQLIGGTSSAAIREKLLAIDDLTLEQAITITRQMETAKKEASCLHGATDTNDVNAMKLQKQPPSLATETSPLKFSPRPPAVAVERLAIWLECADRNRSSRQQEIQVQLLKFWKLINDCCCSLDCLLDTGSPVSIIPLSLWERNFPSACLQPPRVKLTSYCKQPVPIVGCFEAQASLNISIHGSSVVSHILSTGPELLANATLRNYAHKTATVAPRSCFERNKGTFLSRSPSYCATVFSALDLRSAYHQLVLHENSRDLTAFITDEGLFRFCRVPYGLCSAPSAFQKVMSDLLRGLPGVVCYLDDIVVFAHTA</sequence>